<dbReference type="InterPro" id="IPR036526">
    <property type="entry name" value="C-N_Hydrolase_sf"/>
</dbReference>
<evidence type="ECO:0000256" key="1">
    <source>
        <dbReference type="SAM" id="Phobius"/>
    </source>
</evidence>
<evidence type="ECO:0000313" key="3">
    <source>
        <dbReference type="Proteomes" id="UP000630528"/>
    </source>
</evidence>
<keyword evidence="1" id="KW-1133">Transmembrane helix</keyword>
<reference evidence="2" key="1">
    <citation type="journal article" date="2012" name="J. Microbiol. Biotechnol.">
        <title>Ramlibacter ginsenosidimutans sp. nov., with ginsenoside-converting activity.</title>
        <authorList>
            <person name="Wang L."/>
            <person name="An D.S."/>
            <person name="Kim S.G."/>
            <person name="Jin F.X."/>
            <person name="Kim S.C."/>
            <person name="Lee S.T."/>
            <person name="Im W.T."/>
        </authorList>
    </citation>
    <scope>NUCLEOTIDE SEQUENCE</scope>
    <source>
        <strain evidence="2">KACC 17527</strain>
    </source>
</reference>
<proteinExistence type="predicted"/>
<organism evidence="2 3">
    <name type="scientific">Ramlibacter ginsenosidimutans</name>
    <dbReference type="NCBI Taxonomy" id="502333"/>
    <lineage>
        <taxon>Bacteria</taxon>
        <taxon>Pseudomonadati</taxon>
        <taxon>Pseudomonadota</taxon>
        <taxon>Betaproteobacteria</taxon>
        <taxon>Burkholderiales</taxon>
        <taxon>Comamonadaceae</taxon>
        <taxon>Ramlibacter</taxon>
    </lineage>
</organism>
<evidence type="ECO:0000313" key="2">
    <source>
        <dbReference type="EMBL" id="MBK6008729.1"/>
    </source>
</evidence>
<dbReference type="Proteomes" id="UP000630528">
    <property type="component" value="Unassembled WGS sequence"/>
</dbReference>
<keyword evidence="1" id="KW-0472">Membrane</keyword>
<name>A0A934TW70_9BURK</name>
<sequence>MLATGAVWACGWSGAARLRDRMAAITLAWWLALLAGPVVPGHPIIAAGFAVPGSGWPGVALASLVPALALASVAAAPQALRRVLLAMVLVTLVGTGLLLHAQGHPFRFGSIATQGTAWGALAGTDDVLQRLQRIGRISSASPARVLVWPESILGRYEPALAPVLEIELLRPARDAGRTLVIGMDLPMAGNRLLNAAVAFYPDGRRAIAVARQPAPLSLWKPWRDSDTFVADWRAANVLDLGAGERAAVIFCYEEYVPLLYLLNEAFDAPTLYLALANTWAAREPEAAAIQTWHSLGMARLFGRPYLKAENRPAA</sequence>
<keyword evidence="3" id="KW-1185">Reference proteome</keyword>
<dbReference type="EMBL" id="JAEPWM010000011">
    <property type="protein sequence ID" value="MBK6008729.1"/>
    <property type="molecule type" value="Genomic_DNA"/>
</dbReference>
<comment type="caution">
    <text evidence="2">The sequence shown here is derived from an EMBL/GenBank/DDBJ whole genome shotgun (WGS) entry which is preliminary data.</text>
</comment>
<protein>
    <submittedName>
        <fullName evidence="2">Conjugal transfer protein TraB</fullName>
    </submittedName>
</protein>
<dbReference type="RefSeq" id="WP_201176519.1">
    <property type="nucleotide sequence ID" value="NZ_JAEPWM010000011.1"/>
</dbReference>
<keyword evidence="1" id="KW-0812">Transmembrane</keyword>
<dbReference type="SUPFAM" id="SSF56317">
    <property type="entry name" value="Carbon-nitrogen hydrolase"/>
    <property type="match status" value="1"/>
</dbReference>
<gene>
    <name evidence="2" type="ORF">JJB11_21735</name>
</gene>
<accession>A0A934TW70</accession>
<feature type="transmembrane region" description="Helical" evidence="1">
    <location>
        <begin position="27"/>
        <end position="50"/>
    </location>
</feature>
<dbReference type="Gene3D" id="3.60.110.10">
    <property type="entry name" value="Carbon-nitrogen hydrolase"/>
    <property type="match status" value="1"/>
</dbReference>
<feature type="transmembrane region" description="Helical" evidence="1">
    <location>
        <begin position="83"/>
        <end position="101"/>
    </location>
</feature>
<feature type="transmembrane region" description="Helical" evidence="1">
    <location>
        <begin position="56"/>
        <end position="76"/>
    </location>
</feature>
<reference evidence="2" key="2">
    <citation type="submission" date="2021-01" db="EMBL/GenBank/DDBJ databases">
        <authorList>
            <person name="Kang M."/>
        </authorList>
    </citation>
    <scope>NUCLEOTIDE SEQUENCE</scope>
    <source>
        <strain evidence="2">KACC 17527</strain>
    </source>
</reference>
<dbReference type="AlphaFoldDB" id="A0A934TW70"/>